<accession>A0A644ZI90</accession>
<feature type="compositionally biased region" description="Basic and acidic residues" evidence="1">
    <location>
        <begin position="1"/>
        <end position="12"/>
    </location>
</feature>
<gene>
    <name evidence="2" type="ORF">SDC9_87078</name>
</gene>
<name>A0A644ZI90_9ZZZZ</name>
<reference evidence="2" key="1">
    <citation type="submission" date="2019-08" db="EMBL/GenBank/DDBJ databases">
        <authorList>
            <person name="Kucharzyk K."/>
            <person name="Murdoch R.W."/>
            <person name="Higgins S."/>
            <person name="Loffler F."/>
        </authorList>
    </citation>
    <scope>NUCLEOTIDE SEQUENCE</scope>
</reference>
<dbReference type="EMBL" id="VSSQ01009000">
    <property type="protein sequence ID" value="MPM40437.1"/>
    <property type="molecule type" value="Genomic_DNA"/>
</dbReference>
<dbReference type="AlphaFoldDB" id="A0A644ZI90"/>
<evidence type="ECO:0000313" key="2">
    <source>
        <dbReference type="EMBL" id="MPM40437.1"/>
    </source>
</evidence>
<proteinExistence type="predicted"/>
<comment type="caution">
    <text evidence="2">The sequence shown here is derived from an EMBL/GenBank/DDBJ whole genome shotgun (WGS) entry which is preliminary data.</text>
</comment>
<protein>
    <submittedName>
        <fullName evidence="2">Uncharacterized protein</fullName>
    </submittedName>
</protein>
<evidence type="ECO:0000256" key="1">
    <source>
        <dbReference type="SAM" id="MobiDB-lite"/>
    </source>
</evidence>
<organism evidence="2">
    <name type="scientific">bioreactor metagenome</name>
    <dbReference type="NCBI Taxonomy" id="1076179"/>
    <lineage>
        <taxon>unclassified sequences</taxon>
        <taxon>metagenomes</taxon>
        <taxon>ecological metagenomes</taxon>
    </lineage>
</organism>
<feature type="region of interest" description="Disordered" evidence="1">
    <location>
        <begin position="1"/>
        <end position="27"/>
    </location>
</feature>
<sequence length="233" mass="26933">MPRRDAFTDLRDPLPLTDGEENKPQDSTIHMRQPLDLIPTADLKKKRLRKWEQTHRFETVTYRGIPRQVVEQIVEIAQRLSVPRDEVVRAFLEYGVKLYRTKKISLFAYPKAQRMTLFPEGDQGVPVLPSQNSKDQNWLSEAFPVPDKKSMASKKKKSKKGQDTIPNWEMRVTFRIPALLKEDVRAIAREHTLPVGEVVWFFVMEGVKANQNSNLHLQPSPKTIGKTLFQEGC</sequence>